<keyword evidence="4" id="KW-1185">Reference proteome</keyword>
<gene>
    <name evidence="3" type="ORF">PILCRDRAFT_15530</name>
</gene>
<feature type="transmembrane region" description="Helical" evidence="2">
    <location>
        <begin position="173"/>
        <end position="195"/>
    </location>
</feature>
<keyword evidence="2" id="KW-1133">Transmembrane helix</keyword>
<dbReference type="HOGENOM" id="CLU_747967_0_0_1"/>
<keyword evidence="2" id="KW-0812">Transmembrane</keyword>
<accession>A0A0C3AH11</accession>
<evidence type="ECO:0000256" key="2">
    <source>
        <dbReference type="SAM" id="Phobius"/>
    </source>
</evidence>
<protein>
    <submittedName>
        <fullName evidence="3">Uncharacterized protein</fullName>
    </submittedName>
</protein>
<sequence>MDNITVGKIIGAVTTHASSMTSGIDASTEVAARCLGGRSLGQLFVFHSTFDANSRYQGMKKAFGDDTEIFRVVGSNPPKELDASDYDKMVSTALAAAKAIKETLTTSNTSTSTSDRSTSTSSSTQATSRAPSAAAATSASPDQHIAEELNPYLCVHANFPIIKWGQGIHPWPVTAVYTMIGLGAMLGVMFLKWYWGAGAPGIAELLYGVVFIMISGFTFILLDVKRQVCYVTITENDVSEGACSTWRELKDCAKEGFPAAERGHEGRAIEEALKDLKLGRVRIDATGLHVPVMAVRNVVEDDLASWLTLLNDLPGPLMSAGLFCLPDDHINWGVAYGVAAYMQSRLQHAVAERYIQDAKTRGVFWFKRVDGHLYAVHGNKYHLDTDIFKRLRDTPWKVHKNKKGIPW</sequence>
<reference evidence="3 4" key="1">
    <citation type="submission" date="2014-04" db="EMBL/GenBank/DDBJ databases">
        <authorList>
            <consortium name="DOE Joint Genome Institute"/>
            <person name="Kuo A."/>
            <person name="Tarkka M."/>
            <person name="Buscot F."/>
            <person name="Kohler A."/>
            <person name="Nagy L.G."/>
            <person name="Floudas D."/>
            <person name="Copeland A."/>
            <person name="Barry K.W."/>
            <person name="Cichocki N."/>
            <person name="Veneault-Fourrey C."/>
            <person name="LaButti K."/>
            <person name="Lindquist E.A."/>
            <person name="Lipzen A."/>
            <person name="Lundell T."/>
            <person name="Morin E."/>
            <person name="Murat C."/>
            <person name="Sun H."/>
            <person name="Tunlid A."/>
            <person name="Henrissat B."/>
            <person name="Grigoriev I.V."/>
            <person name="Hibbett D.S."/>
            <person name="Martin F."/>
            <person name="Nordberg H.P."/>
            <person name="Cantor M.N."/>
            <person name="Hua S.X."/>
        </authorList>
    </citation>
    <scope>NUCLEOTIDE SEQUENCE [LARGE SCALE GENOMIC DNA]</scope>
    <source>
        <strain evidence="3 4">F 1598</strain>
    </source>
</reference>
<evidence type="ECO:0000256" key="1">
    <source>
        <dbReference type="SAM" id="MobiDB-lite"/>
    </source>
</evidence>
<evidence type="ECO:0000313" key="3">
    <source>
        <dbReference type="EMBL" id="KIM73083.1"/>
    </source>
</evidence>
<name>A0A0C3AH11_PILCF</name>
<dbReference type="InParanoid" id="A0A0C3AH11"/>
<dbReference type="OrthoDB" id="2919132at2759"/>
<organism evidence="3 4">
    <name type="scientific">Piloderma croceum (strain F 1598)</name>
    <dbReference type="NCBI Taxonomy" id="765440"/>
    <lineage>
        <taxon>Eukaryota</taxon>
        <taxon>Fungi</taxon>
        <taxon>Dikarya</taxon>
        <taxon>Basidiomycota</taxon>
        <taxon>Agaricomycotina</taxon>
        <taxon>Agaricomycetes</taxon>
        <taxon>Agaricomycetidae</taxon>
        <taxon>Atheliales</taxon>
        <taxon>Atheliaceae</taxon>
        <taxon>Piloderma</taxon>
    </lineage>
</organism>
<reference evidence="4" key="2">
    <citation type="submission" date="2015-01" db="EMBL/GenBank/DDBJ databases">
        <title>Evolutionary Origins and Diversification of the Mycorrhizal Mutualists.</title>
        <authorList>
            <consortium name="DOE Joint Genome Institute"/>
            <consortium name="Mycorrhizal Genomics Consortium"/>
            <person name="Kohler A."/>
            <person name="Kuo A."/>
            <person name="Nagy L.G."/>
            <person name="Floudas D."/>
            <person name="Copeland A."/>
            <person name="Barry K.W."/>
            <person name="Cichocki N."/>
            <person name="Veneault-Fourrey C."/>
            <person name="LaButti K."/>
            <person name="Lindquist E.A."/>
            <person name="Lipzen A."/>
            <person name="Lundell T."/>
            <person name="Morin E."/>
            <person name="Murat C."/>
            <person name="Riley R."/>
            <person name="Ohm R."/>
            <person name="Sun H."/>
            <person name="Tunlid A."/>
            <person name="Henrissat B."/>
            <person name="Grigoriev I.V."/>
            <person name="Hibbett D.S."/>
            <person name="Martin F."/>
        </authorList>
    </citation>
    <scope>NUCLEOTIDE SEQUENCE [LARGE SCALE GENOMIC DNA]</scope>
    <source>
        <strain evidence="4">F 1598</strain>
    </source>
</reference>
<proteinExistence type="predicted"/>
<feature type="transmembrane region" description="Helical" evidence="2">
    <location>
        <begin position="201"/>
        <end position="222"/>
    </location>
</feature>
<keyword evidence="2" id="KW-0472">Membrane</keyword>
<dbReference type="EMBL" id="KN833093">
    <property type="protein sequence ID" value="KIM73083.1"/>
    <property type="molecule type" value="Genomic_DNA"/>
</dbReference>
<feature type="region of interest" description="Disordered" evidence="1">
    <location>
        <begin position="105"/>
        <end position="140"/>
    </location>
</feature>
<dbReference type="AlphaFoldDB" id="A0A0C3AH11"/>
<evidence type="ECO:0000313" key="4">
    <source>
        <dbReference type="Proteomes" id="UP000054166"/>
    </source>
</evidence>
<dbReference type="Proteomes" id="UP000054166">
    <property type="component" value="Unassembled WGS sequence"/>
</dbReference>